<dbReference type="GO" id="GO:0016132">
    <property type="term" value="P:brassinosteroid biosynthetic process"/>
    <property type="evidence" value="ECO:0007669"/>
    <property type="project" value="TreeGrafter"/>
</dbReference>
<dbReference type="CDD" id="cd11043">
    <property type="entry name" value="CYP90-like"/>
    <property type="match status" value="1"/>
</dbReference>
<keyword evidence="5" id="KW-0472">Membrane</keyword>
<proteinExistence type="inferred from homology"/>
<name>A0A9Q0CX81_9POAL</name>
<evidence type="ECO:0000313" key="6">
    <source>
        <dbReference type="EMBL" id="KAJ1701570.1"/>
    </source>
</evidence>
<dbReference type="AlphaFoldDB" id="A0A9Q0CX81"/>
<organism evidence="6 7">
    <name type="scientific">Rhynchospora breviuscula</name>
    <dbReference type="NCBI Taxonomy" id="2022672"/>
    <lineage>
        <taxon>Eukaryota</taxon>
        <taxon>Viridiplantae</taxon>
        <taxon>Streptophyta</taxon>
        <taxon>Embryophyta</taxon>
        <taxon>Tracheophyta</taxon>
        <taxon>Spermatophyta</taxon>
        <taxon>Magnoliopsida</taxon>
        <taxon>Liliopsida</taxon>
        <taxon>Poales</taxon>
        <taxon>Cyperaceae</taxon>
        <taxon>Cyperoideae</taxon>
        <taxon>Rhynchosporeae</taxon>
        <taxon>Rhynchospora</taxon>
    </lineage>
</organism>
<keyword evidence="3 4" id="KW-0349">Heme</keyword>
<dbReference type="SUPFAM" id="SSF48264">
    <property type="entry name" value="Cytochrome P450"/>
    <property type="match status" value="1"/>
</dbReference>
<dbReference type="Gene3D" id="1.10.630.10">
    <property type="entry name" value="Cytochrome P450"/>
    <property type="match status" value="1"/>
</dbReference>
<dbReference type="EMBL" id="JAMQYH010000001">
    <property type="protein sequence ID" value="KAJ1701570.1"/>
    <property type="molecule type" value="Genomic_DNA"/>
</dbReference>
<dbReference type="PANTHER" id="PTHR24286:SF169">
    <property type="entry name" value="CYTOCHROME P450 85A1"/>
    <property type="match status" value="1"/>
</dbReference>
<keyword evidence="4" id="KW-0560">Oxidoreductase</keyword>
<dbReference type="InterPro" id="IPR001128">
    <property type="entry name" value="Cyt_P450"/>
</dbReference>
<dbReference type="InterPro" id="IPR002401">
    <property type="entry name" value="Cyt_P450_E_grp-I"/>
</dbReference>
<feature type="transmembrane region" description="Helical" evidence="5">
    <location>
        <begin position="6"/>
        <end position="24"/>
    </location>
</feature>
<dbReference type="PRINTS" id="PR00463">
    <property type="entry name" value="EP450I"/>
</dbReference>
<evidence type="ECO:0000256" key="4">
    <source>
        <dbReference type="RuleBase" id="RU000461"/>
    </source>
</evidence>
<dbReference type="OrthoDB" id="1372046at2759"/>
<evidence type="ECO:0000256" key="5">
    <source>
        <dbReference type="SAM" id="Phobius"/>
    </source>
</evidence>
<keyword evidence="5" id="KW-1133">Transmembrane helix</keyword>
<feature type="binding site" description="axial binding residue" evidence="3">
    <location>
        <position position="415"/>
    </location>
    <ligand>
        <name>heme</name>
        <dbReference type="ChEBI" id="CHEBI:30413"/>
    </ligand>
    <ligandPart>
        <name>Fe</name>
        <dbReference type="ChEBI" id="CHEBI:18248"/>
    </ligandPart>
</feature>
<evidence type="ECO:0000256" key="1">
    <source>
        <dbReference type="ARBA" id="ARBA00022723"/>
    </source>
</evidence>
<reference evidence="6" key="1">
    <citation type="journal article" date="2022" name="Cell">
        <title>Repeat-based holocentromeres influence genome architecture and karyotype evolution.</title>
        <authorList>
            <person name="Hofstatter P.G."/>
            <person name="Thangavel G."/>
            <person name="Lux T."/>
            <person name="Neumann P."/>
            <person name="Vondrak T."/>
            <person name="Novak P."/>
            <person name="Zhang M."/>
            <person name="Costa L."/>
            <person name="Castellani M."/>
            <person name="Scott A."/>
            <person name="Toegelov H."/>
            <person name="Fuchs J."/>
            <person name="Mata-Sucre Y."/>
            <person name="Dias Y."/>
            <person name="Vanzela A.L.L."/>
            <person name="Huettel B."/>
            <person name="Almeida C.C.S."/>
            <person name="Simkova H."/>
            <person name="Souza G."/>
            <person name="Pedrosa-Harand A."/>
            <person name="Macas J."/>
            <person name="Mayer K.F.X."/>
            <person name="Houben A."/>
            <person name="Marques A."/>
        </authorList>
    </citation>
    <scope>NUCLEOTIDE SEQUENCE</scope>
    <source>
        <strain evidence="6">RhyBre1mFocal</strain>
    </source>
</reference>
<dbReference type="PANTHER" id="PTHR24286">
    <property type="entry name" value="CYTOCHROME P450 26"/>
    <property type="match status" value="1"/>
</dbReference>
<comment type="similarity">
    <text evidence="4">Belongs to the cytochrome P450 family.</text>
</comment>
<gene>
    <name evidence="6" type="ORF">LUZ63_001349</name>
</gene>
<dbReference type="InterPro" id="IPR017972">
    <property type="entry name" value="Cyt_P450_CS"/>
</dbReference>
<dbReference type="InterPro" id="IPR036396">
    <property type="entry name" value="Cyt_P450_sf"/>
</dbReference>
<accession>A0A9Q0CX81</accession>
<protein>
    <submittedName>
        <fullName evidence="6">Uncharacterized protein</fullName>
    </submittedName>
</protein>
<dbReference type="Pfam" id="PF00067">
    <property type="entry name" value="p450"/>
    <property type="match status" value="1"/>
</dbReference>
<comment type="cofactor">
    <cofactor evidence="3">
        <name>heme</name>
        <dbReference type="ChEBI" id="CHEBI:30413"/>
    </cofactor>
</comment>
<dbReference type="PROSITE" id="PS00086">
    <property type="entry name" value="CYTOCHROME_P450"/>
    <property type="match status" value="1"/>
</dbReference>
<keyword evidence="7" id="KW-1185">Reference proteome</keyword>
<sequence length="469" mass="53782">MEILDIGLIFVLSVILPILILRWINGMMRDKKRLPPGTMGWPLVGETFDFMKQGPDFMNNRRKQYGDLFKTHMLGSPTVICMDPDLNKQILNSENKGFIPGYPPSMRNILGEWNIAAVHGPSHKAMRGALLSLVSPPMIRDQLMPKIDGFMRSFLAGFGGQVVDIQAKTKEMALLSALKQIAGIDGGPLAESLKTELYKLAAGTISLPINLPSTNYRLGLQARGRVVSMLKRMIDKRRASQKLFNDMLDNLLNSDETTKLKLTEDQIIDLIITLIYSGYETMSTTSMMAIKYLHDHPKALLELRRENLEIRKGKPAEYAITWQDYKSMTFTRAVVHETLRLATVVNGLLRKTTQDVELKGFIIPKGWRIYVFTREINYNTETYSRPLQFNPWRWLNNNLESHQHFLLFGSGSRLCPGKESGTVEICTFLHYMVTRYWWKEVGKNTLMKFPRVQAPNGLHFHFNEYEKFE</sequence>
<evidence type="ECO:0000256" key="3">
    <source>
        <dbReference type="PIRSR" id="PIRSR602401-1"/>
    </source>
</evidence>
<keyword evidence="2 3" id="KW-0408">Iron</keyword>
<keyword evidence="5" id="KW-0812">Transmembrane</keyword>
<keyword evidence="1 3" id="KW-0479">Metal-binding</keyword>
<dbReference type="GO" id="GO:0010268">
    <property type="term" value="P:brassinosteroid homeostasis"/>
    <property type="evidence" value="ECO:0007669"/>
    <property type="project" value="TreeGrafter"/>
</dbReference>
<comment type="caution">
    <text evidence="6">The sequence shown here is derived from an EMBL/GenBank/DDBJ whole genome shotgun (WGS) entry which is preliminary data.</text>
</comment>
<dbReference type="GO" id="GO:0004497">
    <property type="term" value="F:monooxygenase activity"/>
    <property type="evidence" value="ECO:0007669"/>
    <property type="project" value="UniProtKB-KW"/>
</dbReference>
<dbReference type="PRINTS" id="PR00385">
    <property type="entry name" value="P450"/>
</dbReference>
<dbReference type="GO" id="GO:0005506">
    <property type="term" value="F:iron ion binding"/>
    <property type="evidence" value="ECO:0007669"/>
    <property type="project" value="InterPro"/>
</dbReference>
<evidence type="ECO:0000313" key="7">
    <source>
        <dbReference type="Proteomes" id="UP001151287"/>
    </source>
</evidence>
<keyword evidence="4" id="KW-0503">Monooxygenase</keyword>
<dbReference type="GO" id="GO:0020037">
    <property type="term" value="F:heme binding"/>
    <property type="evidence" value="ECO:0007669"/>
    <property type="project" value="InterPro"/>
</dbReference>
<dbReference type="GO" id="GO:0016705">
    <property type="term" value="F:oxidoreductase activity, acting on paired donors, with incorporation or reduction of molecular oxygen"/>
    <property type="evidence" value="ECO:0007669"/>
    <property type="project" value="InterPro"/>
</dbReference>
<evidence type="ECO:0000256" key="2">
    <source>
        <dbReference type="ARBA" id="ARBA00023004"/>
    </source>
</evidence>
<dbReference type="GO" id="GO:0016125">
    <property type="term" value="P:sterol metabolic process"/>
    <property type="evidence" value="ECO:0007669"/>
    <property type="project" value="TreeGrafter"/>
</dbReference>
<dbReference type="Proteomes" id="UP001151287">
    <property type="component" value="Unassembled WGS sequence"/>
</dbReference>